<feature type="binding site" evidence="2">
    <location>
        <position position="391"/>
    </location>
    <ligand>
        <name>Zn(2+)</name>
        <dbReference type="ChEBI" id="CHEBI:29105"/>
        <note>catalytic</note>
    </ligand>
</feature>
<comment type="cofactor">
    <cofactor evidence="2">
        <name>Zn(2+)</name>
        <dbReference type="ChEBI" id="CHEBI:29105"/>
    </cofactor>
    <text evidence="2">Binds 1 zinc ion per subunit.</text>
</comment>
<evidence type="ECO:0000259" key="4">
    <source>
        <dbReference type="Pfam" id="PF01433"/>
    </source>
</evidence>
<feature type="domain" description="Peptidase M1 membrane alanine aminopeptidase" evidence="4">
    <location>
        <begin position="312"/>
        <end position="503"/>
    </location>
</feature>
<feature type="signal peptide" evidence="3">
    <location>
        <begin position="1"/>
        <end position="17"/>
    </location>
</feature>
<evidence type="ECO:0000256" key="1">
    <source>
        <dbReference type="PIRSR" id="PIRSR634015-1"/>
    </source>
</evidence>
<dbReference type="Gene3D" id="1.10.390.10">
    <property type="entry name" value="Neutral Protease Domain 2"/>
    <property type="match status" value="1"/>
</dbReference>
<feature type="binding site" evidence="2">
    <location>
        <position position="372"/>
    </location>
    <ligand>
        <name>Zn(2+)</name>
        <dbReference type="ChEBI" id="CHEBI:29105"/>
        <note>catalytic</note>
    </ligand>
</feature>
<dbReference type="AlphaFoldDB" id="A0A4S4NI73"/>
<keyword evidence="6" id="KW-1185">Reference proteome</keyword>
<proteinExistence type="predicted"/>
<keyword evidence="3" id="KW-0732">Signal</keyword>
<keyword evidence="2" id="KW-0862">Zinc</keyword>
<evidence type="ECO:0000256" key="2">
    <source>
        <dbReference type="PIRSR" id="PIRSR634015-3"/>
    </source>
</evidence>
<dbReference type="PANTHER" id="PTHR45726">
    <property type="entry name" value="LEUKOTRIENE A-4 HYDROLASE"/>
    <property type="match status" value="1"/>
</dbReference>
<dbReference type="OrthoDB" id="9814383at2"/>
<dbReference type="InterPro" id="IPR027268">
    <property type="entry name" value="Peptidase_M4/M1_CTD_sf"/>
</dbReference>
<evidence type="ECO:0000313" key="5">
    <source>
        <dbReference type="EMBL" id="THH39444.1"/>
    </source>
</evidence>
<name>A0A4S4NI73_9BACT</name>
<dbReference type="GO" id="GO:0008270">
    <property type="term" value="F:zinc ion binding"/>
    <property type="evidence" value="ECO:0007669"/>
    <property type="project" value="InterPro"/>
</dbReference>
<reference evidence="5 6" key="1">
    <citation type="submission" date="2019-04" db="EMBL/GenBank/DDBJ databases">
        <title>Lewinella litorea sp. nov., isolated from a marine sand.</title>
        <authorList>
            <person name="Yoon J.-H."/>
        </authorList>
    </citation>
    <scope>NUCLEOTIDE SEQUENCE [LARGE SCALE GENOMIC DNA]</scope>
    <source>
        <strain evidence="5 6">HSMS-39</strain>
    </source>
</reference>
<dbReference type="CDD" id="cd09604">
    <property type="entry name" value="M1_APN_like"/>
    <property type="match status" value="1"/>
</dbReference>
<dbReference type="InterPro" id="IPR034015">
    <property type="entry name" value="M1_LTA4H"/>
</dbReference>
<evidence type="ECO:0000256" key="3">
    <source>
        <dbReference type="SAM" id="SignalP"/>
    </source>
</evidence>
<feature type="active site" description="Proton acceptor" evidence="1">
    <location>
        <position position="369"/>
    </location>
</feature>
<feature type="chain" id="PRO_5020863241" evidence="3">
    <location>
        <begin position="18"/>
        <end position="929"/>
    </location>
</feature>
<protein>
    <submittedName>
        <fullName evidence="5">M1 family peptidase</fullName>
    </submittedName>
</protein>
<feature type="active site" description="Proton donor" evidence="1">
    <location>
        <position position="457"/>
    </location>
</feature>
<dbReference type="PANTHER" id="PTHR45726:SF3">
    <property type="entry name" value="LEUKOTRIENE A-4 HYDROLASE"/>
    <property type="match status" value="1"/>
</dbReference>
<dbReference type="SUPFAM" id="SSF55486">
    <property type="entry name" value="Metalloproteases ('zincins'), catalytic domain"/>
    <property type="match status" value="1"/>
</dbReference>
<sequence>MPMRLILLLLLAGPLLAQDSPYFQQAVDYAIDARLDDRAHVLHAELQLGYTNHAPRSLDSIVFHLWPRAFSGDNTAFARQQLRNGSTDFHFAPPATRGTLDSLDFRVDGRPARFAYTADPDVGVLYLNEPLRPGATAAITTPFRVKISESFSRLGHVGESYQLTQWYPKPAVYDRDGWHPMPYLDQGEFYSEFGSFRVTLDLPANYVVAATGVLQDREERAWLLARADSTRRALAGRRDLPSGYVDEPFPPSATKRKTLTYTAEGVHDFAWFADKRFAVLHDTLHLRSAAPIDVWAFFTETEAALWKDATDYLKRAVRFYSDHLGPYPYPQVTGVQSALSAGAGMEYPMITVIGRSYTAYGLDEVLAHEIGHNWFYGILGSNERDHPWMDEGLNSYYEGRYTRQFYPERRGRQQVIPGREVDTDALAYHYLARLGRDQAPDTPSDQLSAFNYWISAYSKPELVLQAVEERVGTEALDAAFRDYYVAWKFRHPRPADFYAALAPLGVDDYVREAMTSTTAGEFNRAARSAARSPGLAPPKVALVTDAATDRPQLFVSPLLGFNENDGVLAGLALHNRTLEPRRLEWLVAPLYGFASKELAGFAGARYRMVRPAEWLRQVVVGGGVQRFSDFDPPAVDRLYGYDRWALRSDFYLDHPAGSQRSSRLYSQLIRLDRRRPDFGDGGVLLDRAETLTTHFLRAGYAVRVEREINPVGYGLQLEYRNGGAQQFPAADYLRLDATLTGGYQYQADKFLRWRFFGGYFLQHDLREGNTAPSISLSLVDNAASDYAYDDLYLGRSQDGWYQQQLGERQGGFRAPVAAAFPFGRSNDYLAAVNLDGDLPFPGPIGVFLDAGAYGYRPTLSSAQSNAVRWVGGLSVNLFRDQFRLFVPLLADADTRGLLEQRGNLLDRVSFRLNLSRLLPWQWIDELPSP</sequence>
<evidence type="ECO:0000313" key="6">
    <source>
        <dbReference type="Proteomes" id="UP000308528"/>
    </source>
</evidence>
<comment type="caution">
    <text evidence="5">The sequence shown here is derived from an EMBL/GenBank/DDBJ whole genome shotgun (WGS) entry which is preliminary data.</text>
</comment>
<dbReference type="GO" id="GO:0008237">
    <property type="term" value="F:metallopeptidase activity"/>
    <property type="evidence" value="ECO:0007669"/>
    <property type="project" value="InterPro"/>
</dbReference>
<gene>
    <name evidence="5" type="ORF">E4021_11875</name>
</gene>
<keyword evidence="2" id="KW-0479">Metal-binding</keyword>
<feature type="binding site" evidence="2">
    <location>
        <position position="368"/>
    </location>
    <ligand>
        <name>Zn(2+)</name>
        <dbReference type="ChEBI" id="CHEBI:29105"/>
        <note>catalytic</note>
    </ligand>
</feature>
<dbReference type="InterPro" id="IPR014782">
    <property type="entry name" value="Peptidase_M1_dom"/>
</dbReference>
<organism evidence="5 6">
    <name type="scientific">Neolewinella litorea</name>
    <dbReference type="NCBI Taxonomy" id="2562452"/>
    <lineage>
        <taxon>Bacteria</taxon>
        <taxon>Pseudomonadati</taxon>
        <taxon>Bacteroidota</taxon>
        <taxon>Saprospiria</taxon>
        <taxon>Saprospirales</taxon>
        <taxon>Lewinellaceae</taxon>
        <taxon>Neolewinella</taxon>
    </lineage>
</organism>
<accession>A0A4S4NI73</accession>
<dbReference type="Pfam" id="PF01433">
    <property type="entry name" value="Peptidase_M1"/>
    <property type="match status" value="1"/>
</dbReference>
<dbReference type="EMBL" id="SRSF01000004">
    <property type="protein sequence ID" value="THH39444.1"/>
    <property type="molecule type" value="Genomic_DNA"/>
</dbReference>
<dbReference type="Proteomes" id="UP000308528">
    <property type="component" value="Unassembled WGS sequence"/>
</dbReference>